<dbReference type="RefSeq" id="WP_238307757.1">
    <property type="nucleotide sequence ID" value="NZ_BPRE01000003.1"/>
</dbReference>
<gene>
    <name evidence="3" type="ORF">BGCPKDLD_1238</name>
</gene>
<sequence>MRKTTLFMAALVLSTGTAAWAGDSSGKGEGRMQGSPNAAGFDKKDTTGSTGPGASSHAPGQESTQKDGRMQGSPNAAGFKGEGGTSSSGSGGGR</sequence>
<accession>A0ABQ4UQZ0</accession>
<name>A0ABQ4UQZ0_9HYPH</name>
<feature type="region of interest" description="Disordered" evidence="1">
    <location>
        <begin position="17"/>
        <end position="94"/>
    </location>
</feature>
<evidence type="ECO:0000313" key="4">
    <source>
        <dbReference type="Proteomes" id="UP001055093"/>
    </source>
</evidence>
<dbReference type="Proteomes" id="UP001055093">
    <property type="component" value="Unassembled WGS sequence"/>
</dbReference>
<comment type="caution">
    <text evidence="3">The sequence shown here is derived from an EMBL/GenBank/DDBJ whole genome shotgun (WGS) entry which is preliminary data.</text>
</comment>
<reference evidence="3" key="2">
    <citation type="submission" date="2021-08" db="EMBL/GenBank/DDBJ databases">
        <authorList>
            <person name="Tani A."/>
            <person name="Ola A."/>
            <person name="Ogura Y."/>
            <person name="Katsura K."/>
            <person name="Hayashi T."/>
        </authorList>
    </citation>
    <scope>NUCLEOTIDE SEQUENCE</scope>
    <source>
        <strain evidence="3">DSM 14458</strain>
    </source>
</reference>
<evidence type="ECO:0000256" key="1">
    <source>
        <dbReference type="SAM" id="MobiDB-lite"/>
    </source>
</evidence>
<protein>
    <recommendedName>
        <fullName evidence="5">Lipoprotein</fullName>
    </recommendedName>
</protein>
<evidence type="ECO:0008006" key="5">
    <source>
        <dbReference type="Google" id="ProtNLM"/>
    </source>
</evidence>
<feature type="signal peptide" evidence="2">
    <location>
        <begin position="1"/>
        <end position="21"/>
    </location>
</feature>
<feature type="compositionally biased region" description="Gly residues" evidence="1">
    <location>
        <begin position="80"/>
        <end position="94"/>
    </location>
</feature>
<feature type="chain" id="PRO_5045827366" description="Lipoprotein" evidence="2">
    <location>
        <begin position="22"/>
        <end position="94"/>
    </location>
</feature>
<proteinExistence type="predicted"/>
<evidence type="ECO:0000256" key="2">
    <source>
        <dbReference type="SAM" id="SignalP"/>
    </source>
</evidence>
<keyword evidence="4" id="KW-1185">Reference proteome</keyword>
<dbReference type="EMBL" id="BPRE01000003">
    <property type="protein sequence ID" value="GJE74667.1"/>
    <property type="molecule type" value="Genomic_DNA"/>
</dbReference>
<evidence type="ECO:0000313" key="3">
    <source>
        <dbReference type="EMBL" id="GJE74667.1"/>
    </source>
</evidence>
<reference evidence="3" key="1">
    <citation type="journal article" date="2021" name="Front. Microbiol.">
        <title>Comprehensive Comparative Genomics and Phenotyping of Methylobacterium Species.</title>
        <authorList>
            <person name="Alessa O."/>
            <person name="Ogura Y."/>
            <person name="Fujitani Y."/>
            <person name="Takami H."/>
            <person name="Hayashi T."/>
            <person name="Sahin N."/>
            <person name="Tani A."/>
        </authorList>
    </citation>
    <scope>NUCLEOTIDE SEQUENCE</scope>
    <source>
        <strain evidence="3">DSM 14458</strain>
    </source>
</reference>
<keyword evidence="2" id="KW-0732">Signal</keyword>
<organism evidence="3 4">
    <name type="scientific">Methylorubrum suomiense</name>
    <dbReference type="NCBI Taxonomy" id="144191"/>
    <lineage>
        <taxon>Bacteria</taxon>
        <taxon>Pseudomonadati</taxon>
        <taxon>Pseudomonadota</taxon>
        <taxon>Alphaproteobacteria</taxon>
        <taxon>Hyphomicrobiales</taxon>
        <taxon>Methylobacteriaceae</taxon>
        <taxon>Methylorubrum</taxon>
    </lineage>
</organism>